<dbReference type="HOGENOM" id="CLU_3140558_0_0_11"/>
<dbReference type="STRING" id="640132.Srot_2897"/>
<reference evidence="2 3" key="1">
    <citation type="journal article" date="2010" name="Stand. Genomic Sci.">
        <title>Complete genome sequence of Segniliparus rotundus type strain (CDC 1076).</title>
        <authorList>
            <person name="Sikorski J."/>
            <person name="Lapidus A."/>
            <person name="Copeland A."/>
            <person name="Misra M."/>
            <person name="Glavina Del Rio T."/>
            <person name="Nolan M."/>
            <person name="Lucas S."/>
            <person name="Chen F."/>
            <person name="Tice H."/>
            <person name="Cheng J.F."/>
            <person name="Jando M."/>
            <person name="Schneider S."/>
            <person name="Bruce D."/>
            <person name="Goodwin L."/>
            <person name="Pitluck S."/>
            <person name="Liolios K."/>
            <person name="Mikhailova N."/>
            <person name="Pati A."/>
            <person name="Ivanova N."/>
            <person name="Mavromatis K."/>
            <person name="Chen A."/>
            <person name="Palaniappan K."/>
            <person name="Chertkov O."/>
            <person name="Land M."/>
            <person name="Hauser L."/>
            <person name="Chang Y.J."/>
            <person name="Jeffries C.D."/>
            <person name="Brettin T."/>
            <person name="Detter J.C."/>
            <person name="Han C."/>
            <person name="Rohde M."/>
            <person name="Goker M."/>
            <person name="Bristow J."/>
            <person name="Eisen J.A."/>
            <person name="Markowitz V."/>
            <person name="Hugenholtz P."/>
            <person name="Kyrpides N.C."/>
            <person name="Klenk H.P."/>
        </authorList>
    </citation>
    <scope>NUCLEOTIDE SEQUENCE [LARGE SCALE GENOMIC DNA]</scope>
    <source>
        <strain evidence="3">ATCC BAA-972 / CDC 1076 / CIP 108378 / DSM 44985 / JCM 13578</strain>
    </source>
</reference>
<dbReference type="AlphaFoldDB" id="D6ZDS1"/>
<proteinExistence type="predicted"/>
<gene>
    <name evidence="2" type="ordered locus">Srot_2897</name>
</gene>
<dbReference type="KEGG" id="srt:Srot_2897"/>
<evidence type="ECO:0000256" key="1">
    <source>
        <dbReference type="SAM" id="MobiDB-lite"/>
    </source>
</evidence>
<evidence type="ECO:0000313" key="3">
    <source>
        <dbReference type="Proteomes" id="UP000002247"/>
    </source>
</evidence>
<name>D6ZDS1_SEGRD</name>
<evidence type="ECO:0000313" key="2">
    <source>
        <dbReference type="EMBL" id="ADG99328.1"/>
    </source>
</evidence>
<accession>D6ZDS1</accession>
<keyword evidence="3" id="KW-1185">Reference proteome</keyword>
<protein>
    <submittedName>
        <fullName evidence="2">Glycogen phosphorylase</fullName>
    </submittedName>
</protein>
<organism evidence="2 3">
    <name type="scientific">Segniliparus rotundus (strain ATCC BAA-972 / CDC 1076 / CIP 108378 / DSM 44985 / JCM 13578)</name>
    <dbReference type="NCBI Taxonomy" id="640132"/>
    <lineage>
        <taxon>Bacteria</taxon>
        <taxon>Bacillati</taxon>
        <taxon>Actinomycetota</taxon>
        <taxon>Actinomycetes</taxon>
        <taxon>Mycobacteriales</taxon>
        <taxon>Segniliparaceae</taxon>
        <taxon>Segniliparus</taxon>
    </lineage>
</organism>
<sequence length="50" mass="5503">MRQIDRRTLFRGAKAPSYVGARKQLMTRNNIAKGPSAEGNRGEKGKEVSA</sequence>
<dbReference type="EMBL" id="CP001958">
    <property type="protein sequence ID" value="ADG99328.1"/>
    <property type="molecule type" value="Genomic_DNA"/>
</dbReference>
<dbReference type="Proteomes" id="UP000002247">
    <property type="component" value="Chromosome"/>
</dbReference>
<feature type="region of interest" description="Disordered" evidence="1">
    <location>
        <begin position="20"/>
        <end position="50"/>
    </location>
</feature>
<feature type="compositionally biased region" description="Basic and acidic residues" evidence="1">
    <location>
        <begin position="40"/>
        <end position="50"/>
    </location>
</feature>